<evidence type="ECO:0000313" key="9">
    <source>
        <dbReference type="Proteomes" id="UP000198577"/>
    </source>
</evidence>
<evidence type="ECO:0000256" key="3">
    <source>
        <dbReference type="ARBA" id="ARBA00022490"/>
    </source>
</evidence>
<reference evidence="8 9" key="1">
    <citation type="submission" date="2016-10" db="EMBL/GenBank/DDBJ databases">
        <authorList>
            <person name="de Groot N.N."/>
        </authorList>
    </citation>
    <scope>NUCLEOTIDE SEQUENCE [LARGE SCALE GENOMIC DNA]</scope>
    <source>
        <strain evidence="8 9">DSM 20678</strain>
    </source>
</reference>
<dbReference type="PANTHER" id="PTHR35794:SF2">
    <property type="entry name" value="CELL DIVISION PROTEIN DIVIVA"/>
    <property type="match status" value="1"/>
</dbReference>
<dbReference type="OrthoDB" id="9815492at2"/>
<feature type="coiled-coil region" evidence="7">
    <location>
        <begin position="86"/>
        <end position="124"/>
    </location>
</feature>
<evidence type="ECO:0000256" key="2">
    <source>
        <dbReference type="ARBA" id="ARBA00009008"/>
    </source>
</evidence>
<sequence>MPLTPMDIHNKEFSRSFRGYDEDEVDQFLDEVVQDFEKLYKENLELKERIGLLKEQLEYYKSMESTLKETLVTAQKTAEEVTASAHKNAELIIKEAEQKAHKIIQDANEQVVKIQMEYEETKKQMQIFKTRFKTLLQEYLQIIEKEAELPSVEVEDQTSA</sequence>
<dbReference type="Pfam" id="PF05103">
    <property type="entry name" value="DivIVA"/>
    <property type="match status" value="1"/>
</dbReference>
<evidence type="ECO:0000256" key="5">
    <source>
        <dbReference type="ARBA" id="ARBA00023054"/>
    </source>
</evidence>
<dbReference type="NCBIfam" id="TIGR03544">
    <property type="entry name" value="DivI1A_domain"/>
    <property type="match status" value="1"/>
</dbReference>
<dbReference type="PANTHER" id="PTHR35794">
    <property type="entry name" value="CELL DIVISION PROTEIN DIVIVA"/>
    <property type="match status" value="1"/>
</dbReference>
<organism evidence="8 9">
    <name type="scientific">Caldicoprobacter faecalis</name>
    <dbReference type="NCBI Taxonomy" id="937334"/>
    <lineage>
        <taxon>Bacteria</taxon>
        <taxon>Bacillati</taxon>
        <taxon>Bacillota</taxon>
        <taxon>Clostridia</taxon>
        <taxon>Caldicoprobacterales</taxon>
        <taxon>Caldicoprobacteraceae</taxon>
        <taxon>Caldicoprobacter</taxon>
    </lineage>
</organism>
<keyword evidence="4 8" id="KW-0132">Cell division</keyword>
<keyword evidence="9" id="KW-1185">Reference proteome</keyword>
<comment type="similarity">
    <text evidence="2">Belongs to the DivIVA family.</text>
</comment>
<dbReference type="InterPro" id="IPR019933">
    <property type="entry name" value="DivIVA_domain"/>
</dbReference>
<dbReference type="Proteomes" id="UP000198577">
    <property type="component" value="Unassembled WGS sequence"/>
</dbReference>
<evidence type="ECO:0000256" key="1">
    <source>
        <dbReference type="ARBA" id="ARBA00004496"/>
    </source>
</evidence>
<evidence type="ECO:0000256" key="7">
    <source>
        <dbReference type="SAM" id="Coils"/>
    </source>
</evidence>
<accession>A0A1I5SEH5</accession>
<feature type="coiled-coil region" evidence="7">
    <location>
        <begin position="29"/>
        <end position="56"/>
    </location>
</feature>
<dbReference type="GO" id="GO:0051301">
    <property type="term" value="P:cell division"/>
    <property type="evidence" value="ECO:0007669"/>
    <property type="project" value="UniProtKB-KW"/>
</dbReference>
<name>A0A1I5SEH5_9FIRM</name>
<keyword evidence="3" id="KW-0963">Cytoplasm</keyword>
<dbReference type="AlphaFoldDB" id="A0A1I5SEH5"/>
<dbReference type="Gene3D" id="6.10.250.660">
    <property type="match status" value="1"/>
</dbReference>
<evidence type="ECO:0000313" key="8">
    <source>
        <dbReference type="EMBL" id="SFP69174.1"/>
    </source>
</evidence>
<dbReference type="RefSeq" id="WP_025746975.1">
    <property type="nucleotide sequence ID" value="NZ_FOXR01000002.1"/>
</dbReference>
<dbReference type="InterPro" id="IPR007793">
    <property type="entry name" value="DivIVA_fam"/>
</dbReference>
<evidence type="ECO:0000256" key="4">
    <source>
        <dbReference type="ARBA" id="ARBA00022618"/>
    </source>
</evidence>
<keyword evidence="6" id="KW-0131">Cell cycle</keyword>
<proteinExistence type="inferred from homology"/>
<comment type="subcellular location">
    <subcellularLocation>
        <location evidence="1">Cytoplasm</location>
    </subcellularLocation>
</comment>
<protein>
    <submittedName>
        <fullName evidence="8">Cell division initiation protein</fullName>
    </submittedName>
</protein>
<dbReference type="GO" id="GO:0005737">
    <property type="term" value="C:cytoplasm"/>
    <property type="evidence" value="ECO:0007669"/>
    <property type="project" value="UniProtKB-SubCell"/>
</dbReference>
<evidence type="ECO:0000256" key="6">
    <source>
        <dbReference type="ARBA" id="ARBA00023306"/>
    </source>
</evidence>
<dbReference type="EMBL" id="FOXR01000002">
    <property type="protein sequence ID" value="SFP69174.1"/>
    <property type="molecule type" value="Genomic_DNA"/>
</dbReference>
<keyword evidence="5 7" id="KW-0175">Coiled coil</keyword>
<dbReference type="STRING" id="937334.SAMN05444406_102104"/>
<gene>
    <name evidence="8" type="ORF">SAMN05444406_102104</name>
</gene>